<organism evidence="2">
    <name type="scientific">Cucumis melo</name>
    <name type="common">Muskmelon</name>
    <dbReference type="NCBI Taxonomy" id="3656"/>
    <lineage>
        <taxon>Eukaryota</taxon>
        <taxon>Viridiplantae</taxon>
        <taxon>Streptophyta</taxon>
        <taxon>Embryophyta</taxon>
        <taxon>Tracheophyta</taxon>
        <taxon>Spermatophyta</taxon>
        <taxon>Magnoliopsida</taxon>
        <taxon>eudicotyledons</taxon>
        <taxon>Gunneridae</taxon>
        <taxon>Pentapetalae</taxon>
        <taxon>rosids</taxon>
        <taxon>fabids</taxon>
        <taxon>Cucurbitales</taxon>
        <taxon>Cucurbitaceae</taxon>
        <taxon>Benincaseae</taxon>
        <taxon>Cucumis</taxon>
    </lineage>
</organism>
<proteinExistence type="predicted"/>
<dbReference type="AlphaFoldDB" id="A0A9I9ED90"/>
<reference evidence="2" key="1">
    <citation type="submission" date="2023-03" db="UniProtKB">
        <authorList>
            <consortium name="EnsemblPlants"/>
        </authorList>
    </citation>
    <scope>IDENTIFICATION</scope>
</reference>
<feature type="transmembrane region" description="Helical" evidence="1">
    <location>
        <begin position="29"/>
        <end position="52"/>
    </location>
</feature>
<protein>
    <submittedName>
        <fullName evidence="2">Uncharacterized protein</fullName>
    </submittedName>
</protein>
<keyword evidence="1" id="KW-0812">Transmembrane</keyword>
<evidence type="ECO:0000313" key="2">
    <source>
        <dbReference type="EnsemblPlants" id="MELO3C032194.2.1"/>
    </source>
</evidence>
<keyword evidence="1" id="KW-0472">Membrane</keyword>
<dbReference type="Gramene" id="MELO3C032194.2.1">
    <property type="protein sequence ID" value="MELO3C032194.2.1"/>
    <property type="gene ID" value="MELO3C032194.2"/>
</dbReference>
<dbReference type="EnsemblPlants" id="MELO3C032194.2.1">
    <property type="protein sequence ID" value="MELO3C032194.2.1"/>
    <property type="gene ID" value="MELO3C032194.2"/>
</dbReference>
<name>A0A9I9ED90_CUCME</name>
<sequence length="200" mass="23093">MSDRVILIRNFLASFLKCRHFFSHYYAKSLILGIQHMLLPHGLILIALIAFSQRNLDLSTSFCVTFFPFACSLAKCPILLFTRTSFLRVMTSCIFLLQKIIYNQESLRLVSLSQGFYHIDGKRLGPHNKSLLFQISSSKFYDIAFFFLSTQDSLAKLGEQSENCSCSHDYITNIGPRYVVQCKENYLSYSHYRLHRVGCL</sequence>
<accession>A0A9I9ED90</accession>
<feature type="transmembrane region" description="Helical" evidence="1">
    <location>
        <begin position="58"/>
        <end position="81"/>
    </location>
</feature>
<evidence type="ECO:0000256" key="1">
    <source>
        <dbReference type="SAM" id="Phobius"/>
    </source>
</evidence>
<keyword evidence="1" id="KW-1133">Transmembrane helix</keyword>